<dbReference type="InterPro" id="IPR001123">
    <property type="entry name" value="LeuE-type"/>
</dbReference>
<keyword evidence="4 6" id="KW-1133">Transmembrane helix</keyword>
<accession>A0A2Z6ICD8</accession>
<proteinExistence type="predicted"/>
<dbReference type="Pfam" id="PF01810">
    <property type="entry name" value="LysE"/>
    <property type="match status" value="1"/>
</dbReference>
<evidence type="ECO:0000256" key="3">
    <source>
        <dbReference type="ARBA" id="ARBA00022692"/>
    </source>
</evidence>
<evidence type="ECO:0000256" key="1">
    <source>
        <dbReference type="ARBA" id="ARBA00004651"/>
    </source>
</evidence>
<feature type="transmembrane region" description="Helical" evidence="6">
    <location>
        <begin position="128"/>
        <end position="149"/>
    </location>
</feature>
<dbReference type="Proteomes" id="UP000271003">
    <property type="component" value="Chromosome"/>
</dbReference>
<feature type="transmembrane region" description="Helical" evidence="6">
    <location>
        <begin position="6"/>
        <end position="28"/>
    </location>
</feature>
<dbReference type="PANTHER" id="PTHR30086:SF20">
    <property type="entry name" value="ARGININE EXPORTER PROTEIN ARGO-RELATED"/>
    <property type="match status" value="1"/>
</dbReference>
<evidence type="ECO:0000256" key="4">
    <source>
        <dbReference type="ARBA" id="ARBA00022989"/>
    </source>
</evidence>
<dbReference type="OrthoDB" id="9804822at2"/>
<comment type="subcellular location">
    <subcellularLocation>
        <location evidence="1">Cell membrane</location>
        <topology evidence="1">Multi-pass membrane protein</topology>
    </subcellularLocation>
</comment>
<dbReference type="GO" id="GO:0005886">
    <property type="term" value="C:plasma membrane"/>
    <property type="evidence" value="ECO:0007669"/>
    <property type="project" value="UniProtKB-SubCell"/>
</dbReference>
<keyword evidence="3 6" id="KW-0812">Transmembrane</keyword>
<gene>
    <name evidence="7" type="primary">rhtB</name>
    <name evidence="7" type="ORF">SUTMEG_20240</name>
</gene>
<dbReference type="PANTHER" id="PTHR30086">
    <property type="entry name" value="ARGININE EXPORTER PROTEIN ARGO"/>
    <property type="match status" value="1"/>
</dbReference>
<organism evidence="7 8">
    <name type="scientific">Sutterella megalosphaeroides</name>
    <dbReference type="NCBI Taxonomy" id="2494234"/>
    <lineage>
        <taxon>Bacteria</taxon>
        <taxon>Pseudomonadati</taxon>
        <taxon>Pseudomonadota</taxon>
        <taxon>Betaproteobacteria</taxon>
        <taxon>Burkholderiales</taxon>
        <taxon>Sutterellaceae</taxon>
        <taxon>Sutterella</taxon>
    </lineage>
</organism>
<dbReference type="PIRSF" id="PIRSF006324">
    <property type="entry name" value="LeuE"/>
    <property type="match status" value="1"/>
</dbReference>
<feature type="transmembrane region" description="Helical" evidence="6">
    <location>
        <begin position="155"/>
        <end position="175"/>
    </location>
</feature>
<evidence type="ECO:0000256" key="6">
    <source>
        <dbReference type="SAM" id="Phobius"/>
    </source>
</evidence>
<dbReference type="EMBL" id="AP018786">
    <property type="protein sequence ID" value="BBF24133.1"/>
    <property type="molecule type" value="Genomic_DNA"/>
</dbReference>
<evidence type="ECO:0000313" key="7">
    <source>
        <dbReference type="EMBL" id="BBF24133.1"/>
    </source>
</evidence>
<evidence type="ECO:0000256" key="2">
    <source>
        <dbReference type="ARBA" id="ARBA00022475"/>
    </source>
</evidence>
<dbReference type="AlphaFoldDB" id="A0A2Z6ICD8"/>
<protein>
    <submittedName>
        <fullName evidence="7">Amino acid transporter LysE</fullName>
    </submittedName>
</protein>
<evidence type="ECO:0000313" key="8">
    <source>
        <dbReference type="Proteomes" id="UP000271003"/>
    </source>
</evidence>
<dbReference type="RefSeq" id="WP_120177677.1">
    <property type="nucleotide sequence ID" value="NZ_AP018786.1"/>
</dbReference>
<dbReference type="KEGG" id="sutt:SUTMEG_20240"/>
<name>A0A2Z6ICD8_9BURK</name>
<feature type="transmembrane region" description="Helical" evidence="6">
    <location>
        <begin position="40"/>
        <end position="65"/>
    </location>
</feature>
<evidence type="ECO:0000256" key="5">
    <source>
        <dbReference type="ARBA" id="ARBA00023136"/>
    </source>
</evidence>
<keyword evidence="8" id="KW-1185">Reference proteome</keyword>
<keyword evidence="5 6" id="KW-0472">Membrane</keyword>
<dbReference type="GO" id="GO:0015171">
    <property type="term" value="F:amino acid transmembrane transporter activity"/>
    <property type="evidence" value="ECO:0007669"/>
    <property type="project" value="TreeGrafter"/>
</dbReference>
<keyword evidence="2" id="KW-1003">Cell membrane</keyword>
<reference evidence="7 8" key="1">
    <citation type="journal article" date="2018" name="Int. J. Syst. Evol. Microbiol.">
        <title>Mesosutterella multiformis gen. nov., sp. nov., a member of the family Sutterellaceae and Sutterella megalosphaeroides sp. nov., isolated from human faeces.</title>
        <authorList>
            <person name="Sakamoto M."/>
            <person name="Ikeyama N."/>
            <person name="Kunihiro T."/>
            <person name="Iino T."/>
            <person name="Yuki M."/>
            <person name="Ohkuma M."/>
        </authorList>
    </citation>
    <scope>NUCLEOTIDE SEQUENCE [LARGE SCALE GENOMIC DNA]</scope>
    <source>
        <strain evidence="7 8">6FBBBH3</strain>
    </source>
</reference>
<feature type="transmembrane region" description="Helical" evidence="6">
    <location>
        <begin position="196"/>
        <end position="214"/>
    </location>
</feature>
<sequence>MNTTLYGLFLLTAAATVFSPGPGVLMTIMKSVRFGYGGAIWTICGTASGTIIMALVSATGLGIVLSHSPGTYGALRVLGALYMVWLGWKSWNAEGLGLKLADKEIDKLKLEDFRDAIVRPIPFFMEGITLQMTNPMLIMFFVSLFPQFIAADAPFWPQFALLSGTYFLLVILIHTGYSLVTSHFRGLLRSDRASRIIYRTGSVLFWLLSVKVFADVVFPTNL</sequence>